<dbReference type="OrthoDB" id="9816461at2"/>
<dbReference type="PANTHER" id="PTHR43280:SF31">
    <property type="entry name" value="TRANSCRIPTIONAL REGULATORY PROTEIN"/>
    <property type="match status" value="1"/>
</dbReference>
<evidence type="ECO:0000256" key="1">
    <source>
        <dbReference type="ARBA" id="ARBA00023015"/>
    </source>
</evidence>
<organism evidence="5 6">
    <name type="scientific">Sodalis ligni</name>
    <dbReference type="NCBI Taxonomy" id="2697027"/>
    <lineage>
        <taxon>Bacteria</taxon>
        <taxon>Pseudomonadati</taxon>
        <taxon>Pseudomonadota</taxon>
        <taxon>Gammaproteobacteria</taxon>
        <taxon>Enterobacterales</taxon>
        <taxon>Bruguierivoracaceae</taxon>
        <taxon>Sodalis</taxon>
    </lineage>
</organism>
<dbReference type="AlphaFoldDB" id="A0A4R1N8Q8"/>
<name>A0A4R1N8Q8_9GAMM</name>
<dbReference type="Proteomes" id="UP000294555">
    <property type="component" value="Unassembled WGS sequence"/>
</dbReference>
<dbReference type="SMART" id="SM00342">
    <property type="entry name" value="HTH_ARAC"/>
    <property type="match status" value="1"/>
</dbReference>
<keyword evidence="1" id="KW-0805">Transcription regulation</keyword>
<sequence length="367" mass="42119">MSYKFNCAAFIMEDRTSLGQFCKHMTNKSDRIIYDQSLPAEGVTSKVERWRSGVNAALLESDFTRTEAETFSWSVEAHHFDVFICGHIRSSEQKLVNLPHKYDNLNDHFIMMIMIDGGIEGLAGRLAIQLEPGDIIILDLLQPIKLGFKTGRKSSFVDVLYVAFPRVLLSEIDNSCELHGKIIRQKDFLSRLIASNIIALMNHSANLNNNEVNKVARPVIDFIISAIRTSHAPIQPIMMDARLHVITRVCDFIQENLRLPALSSELICQKFGLSRSSLYRLFEPFGGIIAHIRKKRIVAATRMLLSPHYRQWKIAEIAYYWQFEPATFNRLFLSTYGMTPNHARKEHHELWALENMNGSQVIWLRSL</sequence>
<keyword evidence="6" id="KW-1185">Reference proteome</keyword>
<keyword evidence="2 5" id="KW-0238">DNA-binding</keyword>
<dbReference type="PROSITE" id="PS00041">
    <property type="entry name" value="HTH_ARAC_FAMILY_1"/>
    <property type="match status" value="1"/>
</dbReference>
<comment type="caution">
    <text evidence="5">The sequence shown here is derived from an EMBL/GenBank/DDBJ whole genome shotgun (WGS) entry which is preliminary data.</text>
</comment>
<protein>
    <submittedName>
        <fullName evidence="5">AraC-like DNA-binding protein</fullName>
    </submittedName>
</protein>
<dbReference type="GO" id="GO:0003700">
    <property type="term" value="F:DNA-binding transcription factor activity"/>
    <property type="evidence" value="ECO:0007669"/>
    <property type="project" value="InterPro"/>
</dbReference>
<gene>
    <name evidence="5" type="ORF">EZJ58_1817</name>
</gene>
<evidence type="ECO:0000313" key="6">
    <source>
        <dbReference type="Proteomes" id="UP000294555"/>
    </source>
</evidence>
<dbReference type="InterPro" id="IPR009057">
    <property type="entry name" value="Homeodomain-like_sf"/>
</dbReference>
<feature type="domain" description="HTH araC/xylS-type" evidence="4">
    <location>
        <begin position="247"/>
        <end position="346"/>
    </location>
</feature>
<evidence type="ECO:0000256" key="3">
    <source>
        <dbReference type="ARBA" id="ARBA00023163"/>
    </source>
</evidence>
<proteinExistence type="predicted"/>
<evidence type="ECO:0000259" key="4">
    <source>
        <dbReference type="PROSITE" id="PS01124"/>
    </source>
</evidence>
<dbReference type="SUPFAM" id="SSF46689">
    <property type="entry name" value="Homeodomain-like"/>
    <property type="match status" value="1"/>
</dbReference>
<reference evidence="5 6" key="1">
    <citation type="submission" date="2019-02" db="EMBL/GenBank/DDBJ databases">
        <title>Investigation of anaerobic lignin degradation for improved lignocellulosic biofuels.</title>
        <authorList>
            <person name="Deangelis K."/>
        </authorList>
    </citation>
    <scope>NUCLEOTIDE SEQUENCE [LARGE SCALE GENOMIC DNA]</scope>
    <source>
        <strain evidence="5 6">159R</strain>
    </source>
</reference>
<dbReference type="PANTHER" id="PTHR43280">
    <property type="entry name" value="ARAC-FAMILY TRANSCRIPTIONAL REGULATOR"/>
    <property type="match status" value="1"/>
</dbReference>
<dbReference type="EMBL" id="SJOI01000001">
    <property type="protein sequence ID" value="TCL03735.1"/>
    <property type="molecule type" value="Genomic_DNA"/>
</dbReference>
<dbReference type="GO" id="GO:0043565">
    <property type="term" value="F:sequence-specific DNA binding"/>
    <property type="evidence" value="ECO:0007669"/>
    <property type="project" value="InterPro"/>
</dbReference>
<evidence type="ECO:0000256" key="2">
    <source>
        <dbReference type="ARBA" id="ARBA00023125"/>
    </source>
</evidence>
<accession>A0A4R1N8Q8</accession>
<keyword evidence="3" id="KW-0804">Transcription</keyword>
<dbReference type="Pfam" id="PF12833">
    <property type="entry name" value="HTH_18"/>
    <property type="match status" value="1"/>
</dbReference>
<evidence type="ECO:0000313" key="5">
    <source>
        <dbReference type="EMBL" id="TCL03735.1"/>
    </source>
</evidence>
<dbReference type="InterPro" id="IPR018060">
    <property type="entry name" value="HTH_AraC"/>
</dbReference>
<dbReference type="Gene3D" id="1.10.10.60">
    <property type="entry name" value="Homeodomain-like"/>
    <property type="match status" value="1"/>
</dbReference>
<dbReference type="InterPro" id="IPR018062">
    <property type="entry name" value="HTH_AraC-typ_CS"/>
</dbReference>
<dbReference type="PROSITE" id="PS01124">
    <property type="entry name" value="HTH_ARAC_FAMILY_2"/>
    <property type="match status" value="1"/>
</dbReference>